<gene>
    <name evidence="3" type="ORF">IFM89_020884</name>
</gene>
<dbReference type="InterPro" id="IPR037151">
    <property type="entry name" value="AlkB-like_sf"/>
</dbReference>
<evidence type="ECO:0000313" key="4">
    <source>
        <dbReference type="Proteomes" id="UP000631114"/>
    </source>
</evidence>
<keyword evidence="4" id="KW-1185">Reference proteome</keyword>
<dbReference type="GO" id="GO:0006402">
    <property type="term" value="P:mRNA catabolic process"/>
    <property type="evidence" value="ECO:0007669"/>
    <property type="project" value="InterPro"/>
</dbReference>
<evidence type="ECO:0000313" key="3">
    <source>
        <dbReference type="EMBL" id="KAF9625298.1"/>
    </source>
</evidence>
<protein>
    <submittedName>
        <fullName evidence="3">Uncharacterized protein</fullName>
    </submittedName>
</protein>
<name>A0A835MA94_9MAGN</name>
<dbReference type="SUPFAM" id="SSF51197">
    <property type="entry name" value="Clavaminate synthase-like"/>
    <property type="match status" value="1"/>
</dbReference>
<dbReference type="Proteomes" id="UP000631114">
    <property type="component" value="Unassembled WGS sequence"/>
</dbReference>
<feature type="region of interest" description="Disordered" evidence="2">
    <location>
        <begin position="478"/>
        <end position="515"/>
    </location>
</feature>
<feature type="compositionally biased region" description="Pro residues" evidence="2">
    <location>
        <begin position="480"/>
        <end position="491"/>
    </location>
</feature>
<dbReference type="PANTHER" id="PTHR31447:SF0">
    <property type="entry name" value="HYDROXYPROLINE-RICH GLYCOPROTEIN FAMILY PROTEIN"/>
    <property type="match status" value="1"/>
</dbReference>
<dbReference type="GO" id="GO:0003729">
    <property type="term" value="F:mRNA binding"/>
    <property type="evidence" value="ECO:0007669"/>
    <property type="project" value="InterPro"/>
</dbReference>
<dbReference type="GO" id="GO:0032451">
    <property type="term" value="F:demethylase activity"/>
    <property type="evidence" value="ECO:0007669"/>
    <property type="project" value="InterPro"/>
</dbReference>
<organism evidence="3 4">
    <name type="scientific">Coptis chinensis</name>
    <dbReference type="NCBI Taxonomy" id="261450"/>
    <lineage>
        <taxon>Eukaryota</taxon>
        <taxon>Viridiplantae</taxon>
        <taxon>Streptophyta</taxon>
        <taxon>Embryophyta</taxon>
        <taxon>Tracheophyta</taxon>
        <taxon>Spermatophyta</taxon>
        <taxon>Magnoliopsida</taxon>
        <taxon>Ranunculales</taxon>
        <taxon>Ranunculaceae</taxon>
        <taxon>Coptidoideae</taxon>
        <taxon>Coptis</taxon>
    </lineage>
</organism>
<dbReference type="EMBL" id="JADFTS010000001">
    <property type="protein sequence ID" value="KAF9625298.1"/>
    <property type="molecule type" value="Genomic_DNA"/>
</dbReference>
<dbReference type="PANTHER" id="PTHR31447">
    <property type="entry name" value="HYDROXYPROLINE-RICH GLYCOPROTEIN FAMILY PROTEIN-RELATED"/>
    <property type="match status" value="1"/>
</dbReference>
<proteinExistence type="inferred from homology"/>
<dbReference type="AlphaFoldDB" id="A0A835MA94"/>
<evidence type="ECO:0000256" key="1">
    <source>
        <dbReference type="ARBA" id="ARBA00007879"/>
    </source>
</evidence>
<sequence length="594" mass="64636">MAMQAGNVVIQNNGANEMRQWVMDDRDRFISWLRGEFAAANAIIDSLCHHLRSIGEHGEYDVVMGTIQQRRCSWNPVLHMQQYFSVAEVTFALQQATWKKQQRCYEKVKFSEKEVKKTGSRQWSRVDSVKETNNASSELSPNRDVGLSGEIVDVVEKKVEVDDSDVNSSPLAKEIEGSCNALLKNGPNSVQKLEEEQNLIPIPKTFFGTEICDGKAVNVVEGLKLYGELFDKLEVSNILQLANELRSAGRRGQLKDHNMEAIPSLLQDVIERLLSLKITTVKPDSCIIDFFNEGDHSQPHISLPWFGRPVCVLFLTECDMAFGKVIGGGHPGEFRGSLKLSLSPGSLLSIQGKSADFAKHAIPSVRRQRVLLTFTKSRPKKAMLTDGQNVPISAAAPAMSWAQPPSRPPSQSSHLRYPLGAKHFGAAATTGVLPMPPIHQQHLPPPNSMQPMFITSPVAPAMPYPAPVPLPTASSGWAAVPPPRHPPPRLPLPGTGVFLPPQGSGPPASPQQPVSASAIPVNSVVETLSPLQKENGLESFNCNSNTSPKSKLDAKAQSQECNGSSGIHFGGTMLEEQQKDGIENLGSKAMGAIK</sequence>
<comment type="similarity">
    <text evidence="1">Belongs to the alkB family.</text>
</comment>
<dbReference type="InterPro" id="IPR044842">
    <property type="entry name" value="ALKBH9B/ALKBH10B-like"/>
</dbReference>
<reference evidence="3 4" key="1">
    <citation type="submission" date="2020-10" db="EMBL/GenBank/DDBJ databases">
        <title>The Coptis chinensis genome and diversification of protoberbering-type alkaloids.</title>
        <authorList>
            <person name="Wang B."/>
            <person name="Shu S."/>
            <person name="Song C."/>
            <person name="Liu Y."/>
        </authorList>
    </citation>
    <scope>NUCLEOTIDE SEQUENCE [LARGE SCALE GENOMIC DNA]</scope>
    <source>
        <strain evidence="3">HL-2020</strain>
        <tissue evidence="3">Leaf</tissue>
    </source>
</reference>
<dbReference type="OrthoDB" id="1916097at2759"/>
<evidence type="ECO:0000256" key="2">
    <source>
        <dbReference type="SAM" id="MobiDB-lite"/>
    </source>
</evidence>
<accession>A0A835MA94</accession>
<comment type="caution">
    <text evidence="3">The sequence shown here is derived from an EMBL/GenBank/DDBJ whole genome shotgun (WGS) entry which is preliminary data.</text>
</comment>
<dbReference type="Gene3D" id="2.60.120.590">
    <property type="entry name" value="Alpha-ketoglutarate-dependent dioxygenase AlkB-like"/>
    <property type="match status" value="1"/>
</dbReference>